<dbReference type="Pfam" id="PF14322">
    <property type="entry name" value="SusD-like_3"/>
    <property type="match status" value="1"/>
</dbReference>
<keyword evidence="5" id="KW-0998">Cell outer membrane</keyword>
<evidence type="ECO:0000313" key="8">
    <source>
        <dbReference type="EMBL" id="MBO0352708.1"/>
    </source>
</evidence>
<keyword evidence="4" id="KW-0472">Membrane</keyword>
<evidence type="ECO:0000313" key="9">
    <source>
        <dbReference type="Proteomes" id="UP000664044"/>
    </source>
</evidence>
<evidence type="ECO:0000256" key="3">
    <source>
        <dbReference type="ARBA" id="ARBA00022729"/>
    </source>
</evidence>
<evidence type="ECO:0000259" key="7">
    <source>
        <dbReference type="Pfam" id="PF14322"/>
    </source>
</evidence>
<dbReference type="InterPro" id="IPR033985">
    <property type="entry name" value="SusD-like_N"/>
</dbReference>
<dbReference type="RefSeq" id="WP_207031051.1">
    <property type="nucleotide sequence ID" value="NZ_JAFLNL010000001.1"/>
</dbReference>
<gene>
    <name evidence="8" type="ORF">J0656_01670</name>
</gene>
<proteinExistence type="inferred from homology"/>
<name>A0ABS3G044_9FLAO</name>
<dbReference type="InterPro" id="IPR011990">
    <property type="entry name" value="TPR-like_helical_dom_sf"/>
</dbReference>
<comment type="caution">
    <text evidence="8">The sequence shown here is derived from an EMBL/GenBank/DDBJ whole genome shotgun (WGS) entry which is preliminary data.</text>
</comment>
<evidence type="ECO:0000256" key="2">
    <source>
        <dbReference type="ARBA" id="ARBA00006275"/>
    </source>
</evidence>
<dbReference type="InterPro" id="IPR012944">
    <property type="entry name" value="SusD_RagB_dom"/>
</dbReference>
<dbReference type="SUPFAM" id="SSF48452">
    <property type="entry name" value="TPR-like"/>
    <property type="match status" value="1"/>
</dbReference>
<dbReference type="CDD" id="cd08977">
    <property type="entry name" value="SusD"/>
    <property type="match status" value="1"/>
</dbReference>
<dbReference type="PROSITE" id="PS51257">
    <property type="entry name" value="PROKAR_LIPOPROTEIN"/>
    <property type="match status" value="1"/>
</dbReference>
<dbReference type="Proteomes" id="UP000664044">
    <property type="component" value="Unassembled WGS sequence"/>
</dbReference>
<keyword evidence="3" id="KW-0732">Signal</keyword>
<evidence type="ECO:0000256" key="1">
    <source>
        <dbReference type="ARBA" id="ARBA00004442"/>
    </source>
</evidence>
<evidence type="ECO:0000259" key="6">
    <source>
        <dbReference type="Pfam" id="PF07980"/>
    </source>
</evidence>
<feature type="domain" description="RagB/SusD" evidence="6">
    <location>
        <begin position="320"/>
        <end position="465"/>
    </location>
</feature>
<comment type="subcellular location">
    <subcellularLocation>
        <location evidence="1">Cell outer membrane</location>
    </subcellularLocation>
</comment>
<protein>
    <submittedName>
        <fullName evidence="8">RagB/SusD family nutrient uptake outer membrane protein</fullName>
    </submittedName>
</protein>
<evidence type="ECO:0000256" key="4">
    <source>
        <dbReference type="ARBA" id="ARBA00023136"/>
    </source>
</evidence>
<dbReference type="Pfam" id="PF07980">
    <property type="entry name" value="SusD_RagB"/>
    <property type="match status" value="1"/>
</dbReference>
<sequence>MKSVIGTIQFMGKIPLWSFCILIMIITSCEDFTEVDPPNNQLTGLVVFEDASTVDAAFAHIYSELRNSAFTSGTTSGLTYLLGHYTDELNLYNPSFQSIEVYEENNVLPTDGYVQGFWNSGYTLIHASNSILEGVSASTALSLEDKQRFLGEAHFLRAFIHFYLTNLFGDIPYVESTDYRVNSTMGRMEAAMVYQKIIDDLIQAKSNMPMDSGTKFRPNHWVASALLARVYLYQGNWAGALEEAQRVVENGGYQLSADVAQVFLIDSEETLWQLDSGIDGVNTEEAFTFIFTDGPPPYSALSNQLVDSFEAGDARSTNWVGSVSDGTEIWYYPYKYKVNTNTATTEECSILFRLAELHLIAAEAAVQSGDMELAMEYINMLRERAGLSMISSTDRASLLDAIQRERQVELFTEQGHRFFDLKRTGRIDGTLAPIKPNWQHTDALLPIPESELLLNPNLEPQNEGY</sequence>
<reference evidence="8 9" key="1">
    <citation type="submission" date="2021-03" db="EMBL/GenBank/DDBJ databases">
        <title>Muricauda lutimaris sp. nov. and Muricauda ruestringensis sp. nov, two marine members of the Flavobacteriaceae isolated from deep sea sediments of Western Pacific.</title>
        <authorList>
            <person name="Zhao S."/>
            <person name="Liu R."/>
        </authorList>
    </citation>
    <scope>NUCLEOTIDE SEQUENCE [LARGE SCALE GENOMIC DNA]</scope>
    <source>
        <strain evidence="8 9">BC31-1-A7</strain>
    </source>
</reference>
<dbReference type="Gene3D" id="1.25.40.390">
    <property type="match status" value="1"/>
</dbReference>
<dbReference type="EMBL" id="JAFLNL010000001">
    <property type="protein sequence ID" value="MBO0352708.1"/>
    <property type="molecule type" value="Genomic_DNA"/>
</dbReference>
<comment type="similarity">
    <text evidence="2">Belongs to the SusD family.</text>
</comment>
<feature type="domain" description="SusD-like N-terminal" evidence="7">
    <location>
        <begin position="95"/>
        <end position="232"/>
    </location>
</feature>
<evidence type="ECO:0000256" key="5">
    <source>
        <dbReference type="ARBA" id="ARBA00023237"/>
    </source>
</evidence>
<keyword evidence="9" id="KW-1185">Reference proteome</keyword>
<accession>A0ABS3G044</accession>
<organism evidence="8 9">
    <name type="scientific">Flagellimonas aurea</name>
    <dbReference type="NCBI Taxonomy" id="2915619"/>
    <lineage>
        <taxon>Bacteria</taxon>
        <taxon>Pseudomonadati</taxon>
        <taxon>Bacteroidota</taxon>
        <taxon>Flavobacteriia</taxon>
        <taxon>Flavobacteriales</taxon>
        <taxon>Flavobacteriaceae</taxon>
        <taxon>Flagellimonas</taxon>
    </lineage>
</organism>